<protein>
    <submittedName>
        <fullName evidence="2">ATP-binding protein</fullName>
    </submittedName>
</protein>
<dbReference type="EMBL" id="DVIU01000049">
    <property type="protein sequence ID" value="HIS35491.1"/>
    <property type="molecule type" value="Genomic_DNA"/>
</dbReference>
<proteinExistence type="predicted"/>
<dbReference type="Proteomes" id="UP000823928">
    <property type="component" value="Unassembled WGS sequence"/>
</dbReference>
<feature type="non-terminal residue" evidence="2">
    <location>
        <position position="109"/>
    </location>
</feature>
<reference evidence="2" key="1">
    <citation type="submission" date="2020-10" db="EMBL/GenBank/DDBJ databases">
        <authorList>
            <person name="Gilroy R."/>
        </authorList>
    </citation>
    <scope>NUCLEOTIDE SEQUENCE</scope>
    <source>
        <strain evidence="2">6276</strain>
    </source>
</reference>
<comment type="caution">
    <text evidence="2">The sequence shown here is derived from an EMBL/GenBank/DDBJ whole genome shotgun (WGS) entry which is preliminary data.</text>
</comment>
<evidence type="ECO:0000313" key="3">
    <source>
        <dbReference type="Proteomes" id="UP000823928"/>
    </source>
</evidence>
<name>A0A9D1EXD7_9BACT</name>
<gene>
    <name evidence="2" type="ORF">IAC10_02510</name>
</gene>
<reference evidence="2" key="2">
    <citation type="journal article" date="2021" name="PeerJ">
        <title>Extensive microbial diversity within the chicken gut microbiome revealed by metagenomics and culture.</title>
        <authorList>
            <person name="Gilroy R."/>
            <person name="Ravi A."/>
            <person name="Getino M."/>
            <person name="Pursley I."/>
            <person name="Horton D.L."/>
            <person name="Alikhan N.F."/>
            <person name="Baker D."/>
            <person name="Gharbi K."/>
            <person name="Hall N."/>
            <person name="Watson M."/>
            <person name="Adriaenssens E.M."/>
            <person name="Foster-Nyarko E."/>
            <person name="Jarju S."/>
            <person name="Secka A."/>
            <person name="Antonio M."/>
            <person name="Oren A."/>
            <person name="Chaudhuri R.R."/>
            <person name="La Ragione R."/>
            <person name="Hildebrand F."/>
            <person name="Pallen M.J."/>
        </authorList>
    </citation>
    <scope>NUCLEOTIDE SEQUENCE</scope>
    <source>
        <strain evidence="2">6276</strain>
    </source>
</reference>
<keyword evidence="2" id="KW-0067">ATP-binding</keyword>
<keyword evidence="2" id="KW-0547">Nucleotide-binding</keyword>
<dbReference type="InterPro" id="IPR007421">
    <property type="entry name" value="Schlafen_AlbA_2_dom"/>
</dbReference>
<dbReference type="GO" id="GO:0005524">
    <property type="term" value="F:ATP binding"/>
    <property type="evidence" value="ECO:0007669"/>
    <property type="project" value="UniProtKB-KW"/>
</dbReference>
<dbReference type="Gene3D" id="3.30.950.30">
    <property type="entry name" value="Schlafen, AAA domain"/>
    <property type="match status" value="1"/>
</dbReference>
<accession>A0A9D1EXD7</accession>
<dbReference type="InterPro" id="IPR038461">
    <property type="entry name" value="Schlafen_AlbA_2_dom_sf"/>
</dbReference>
<sequence length="109" mass="12709">MYSNQDLIELVDILREEETETEWLEFKSNYVSNQDIGEYISALSNGAALKGRPFGYLIFGVDDKTHEVIGTTFDYRKQKQGNEDLENWLKRLTDPKIGFMIYEIQYSAL</sequence>
<organism evidence="2 3">
    <name type="scientific">Candidatus Scatousia excrementigallinarum</name>
    <dbReference type="NCBI Taxonomy" id="2840935"/>
    <lineage>
        <taxon>Bacteria</taxon>
        <taxon>Candidatus Scatousia</taxon>
    </lineage>
</organism>
<feature type="domain" description="Schlafen AlbA-2" evidence="1">
    <location>
        <begin position="20"/>
        <end position="106"/>
    </location>
</feature>
<evidence type="ECO:0000259" key="1">
    <source>
        <dbReference type="Pfam" id="PF04326"/>
    </source>
</evidence>
<evidence type="ECO:0000313" key="2">
    <source>
        <dbReference type="EMBL" id="HIS35491.1"/>
    </source>
</evidence>
<dbReference type="Pfam" id="PF04326">
    <property type="entry name" value="SLFN_AlbA_2"/>
    <property type="match status" value="1"/>
</dbReference>
<dbReference type="AlphaFoldDB" id="A0A9D1EXD7"/>